<dbReference type="VEuPathDB" id="FungiDB:Z520_09866"/>
<feature type="transmembrane region" description="Helical" evidence="2">
    <location>
        <begin position="50"/>
        <end position="71"/>
    </location>
</feature>
<dbReference type="Pfam" id="PF18142">
    <property type="entry name" value="SLATT_fungal"/>
    <property type="match status" value="1"/>
</dbReference>
<dbReference type="EMBL" id="KN848087">
    <property type="protein sequence ID" value="KIX94480.1"/>
    <property type="molecule type" value="Genomic_DNA"/>
</dbReference>
<sequence>MPDHPITTEEFRSFMDVERGTTIPAKGFYWLVHSAERAAMVQYHMINWSINVLLIVQAALSAVFVALGAAGNQYQNAVAVLGAVNGVITGVLAIIKGQGLPARLYQHASGLRDVLREIGRLERIVASGGTVTRENCESLYAMYDRVQKEYDANYPDIFRVNTPSSTSTTPPRPEPVVAEHGDEQHADGGAAGPGAPGPGEAAVAHN</sequence>
<dbReference type="RefSeq" id="XP_016628603.1">
    <property type="nucleotide sequence ID" value="XM_016780360.1"/>
</dbReference>
<dbReference type="PANTHER" id="PTHR38793">
    <property type="entry name" value="SLATT_FUNGAL DOMAIN-CONTAINING PROTEIN-RELATED"/>
    <property type="match status" value="1"/>
</dbReference>
<evidence type="ECO:0000256" key="2">
    <source>
        <dbReference type="SAM" id="Phobius"/>
    </source>
</evidence>
<dbReference type="Proteomes" id="UP000053411">
    <property type="component" value="Unassembled WGS sequence"/>
</dbReference>
<keyword evidence="2" id="KW-0812">Transmembrane</keyword>
<evidence type="ECO:0000313" key="4">
    <source>
        <dbReference type="EMBL" id="KIX94480.1"/>
    </source>
</evidence>
<feature type="domain" description="SMODS and SLOG-associating 2TM effector" evidence="3">
    <location>
        <begin position="32"/>
        <end position="148"/>
    </location>
</feature>
<evidence type="ECO:0000256" key="1">
    <source>
        <dbReference type="SAM" id="MobiDB-lite"/>
    </source>
</evidence>
<keyword evidence="5" id="KW-1185">Reference proteome</keyword>
<keyword evidence="2" id="KW-1133">Transmembrane helix</keyword>
<feature type="transmembrane region" description="Helical" evidence="2">
    <location>
        <begin position="77"/>
        <end position="95"/>
    </location>
</feature>
<dbReference type="OrthoDB" id="4472872at2759"/>
<organism evidence="4 5">
    <name type="scientific">Fonsecaea multimorphosa CBS 102226</name>
    <dbReference type="NCBI Taxonomy" id="1442371"/>
    <lineage>
        <taxon>Eukaryota</taxon>
        <taxon>Fungi</taxon>
        <taxon>Dikarya</taxon>
        <taxon>Ascomycota</taxon>
        <taxon>Pezizomycotina</taxon>
        <taxon>Eurotiomycetes</taxon>
        <taxon>Chaetothyriomycetidae</taxon>
        <taxon>Chaetothyriales</taxon>
        <taxon>Herpotrichiellaceae</taxon>
        <taxon>Fonsecaea</taxon>
    </lineage>
</organism>
<evidence type="ECO:0000259" key="3">
    <source>
        <dbReference type="Pfam" id="PF18142"/>
    </source>
</evidence>
<dbReference type="InterPro" id="IPR041622">
    <property type="entry name" value="SLATT_fungi"/>
</dbReference>
<accession>A0A0D2GY58</accession>
<reference evidence="4 5" key="1">
    <citation type="submission" date="2015-01" db="EMBL/GenBank/DDBJ databases">
        <title>The Genome Sequence of Fonsecaea multimorphosa CBS 102226.</title>
        <authorList>
            <consortium name="The Broad Institute Genomics Platform"/>
            <person name="Cuomo C."/>
            <person name="de Hoog S."/>
            <person name="Gorbushina A."/>
            <person name="Stielow B."/>
            <person name="Teixiera M."/>
            <person name="Abouelleil A."/>
            <person name="Chapman S.B."/>
            <person name="Priest M."/>
            <person name="Young S.K."/>
            <person name="Wortman J."/>
            <person name="Nusbaum C."/>
            <person name="Birren B."/>
        </authorList>
    </citation>
    <scope>NUCLEOTIDE SEQUENCE [LARGE SCALE GENOMIC DNA]</scope>
    <source>
        <strain evidence="4 5">CBS 102226</strain>
    </source>
</reference>
<feature type="compositionally biased region" description="Basic and acidic residues" evidence="1">
    <location>
        <begin position="177"/>
        <end position="186"/>
    </location>
</feature>
<protein>
    <recommendedName>
        <fullName evidence="3">SMODS and SLOG-associating 2TM effector domain-containing protein</fullName>
    </recommendedName>
</protein>
<gene>
    <name evidence="4" type="ORF">Z520_09866</name>
</gene>
<evidence type="ECO:0000313" key="5">
    <source>
        <dbReference type="Proteomes" id="UP000053411"/>
    </source>
</evidence>
<proteinExistence type="predicted"/>
<dbReference type="GeneID" id="27715612"/>
<name>A0A0D2GY58_9EURO</name>
<dbReference type="PANTHER" id="PTHR38793:SF3">
    <property type="entry name" value="SMODS AND SLOG-ASSOCIATING 2TM EFFECTOR DOMAIN-CONTAINING PROTEIN"/>
    <property type="match status" value="1"/>
</dbReference>
<dbReference type="AlphaFoldDB" id="A0A0D2GY58"/>
<keyword evidence="2" id="KW-0472">Membrane</keyword>
<dbReference type="NCBIfam" id="NF033635">
    <property type="entry name" value="SLATT_fungal"/>
    <property type="match status" value="1"/>
</dbReference>
<feature type="region of interest" description="Disordered" evidence="1">
    <location>
        <begin position="160"/>
        <end position="206"/>
    </location>
</feature>